<evidence type="ECO:0000313" key="3">
    <source>
        <dbReference type="Proteomes" id="UP000327157"/>
    </source>
</evidence>
<comment type="caution">
    <text evidence="2">The sequence shown here is derived from an EMBL/GenBank/DDBJ whole genome shotgun (WGS) entry which is preliminary data.</text>
</comment>
<protein>
    <submittedName>
        <fullName evidence="2">Uncharacterized protein</fullName>
    </submittedName>
</protein>
<evidence type="ECO:0000313" key="2">
    <source>
        <dbReference type="EMBL" id="KAB2602490.1"/>
    </source>
</evidence>
<keyword evidence="3" id="KW-1185">Reference proteome</keyword>
<sequence length="65" mass="7666">MNQQPNKHQRPTHKWKVVVRTPELRLYAPSDKGSDHRWEGKKVKNVDKRETTKQSFPIRARSGSN</sequence>
<feature type="region of interest" description="Disordered" evidence="1">
    <location>
        <begin position="28"/>
        <end position="65"/>
    </location>
</feature>
<name>A0A5N5FMI2_9ROSA</name>
<feature type="compositionally biased region" description="Basic and acidic residues" evidence="1">
    <location>
        <begin position="32"/>
        <end position="52"/>
    </location>
</feature>
<reference evidence="3" key="2">
    <citation type="submission" date="2019-10" db="EMBL/GenBank/DDBJ databases">
        <title>A de novo genome assembly of a pear dwarfing rootstock.</title>
        <authorList>
            <person name="Wang F."/>
            <person name="Wang J."/>
            <person name="Li S."/>
            <person name="Zhang Y."/>
            <person name="Fang M."/>
            <person name="Ma L."/>
            <person name="Zhao Y."/>
            <person name="Jiang S."/>
        </authorList>
    </citation>
    <scope>NUCLEOTIDE SEQUENCE [LARGE SCALE GENOMIC DNA]</scope>
</reference>
<accession>A0A5N5FMI2</accession>
<reference evidence="2 3" key="1">
    <citation type="submission" date="2019-09" db="EMBL/GenBank/DDBJ databases">
        <authorList>
            <person name="Ou C."/>
        </authorList>
    </citation>
    <scope>NUCLEOTIDE SEQUENCE [LARGE SCALE GENOMIC DNA]</scope>
    <source>
        <strain evidence="2">S2</strain>
        <tissue evidence="2">Leaf</tissue>
    </source>
</reference>
<organism evidence="2 3">
    <name type="scientific">Pyrus ussuriensis x Pyrus communis</name>
    <dbReference type="NCBI Taxonomy" id="2448454"/>
    <lineage>
        <taxon>Eukaryota</taxon>
        <taxon>Viridiplantae</taxon>
        <taxon>Streptophyta</taxon>
        <taxon>Embryophyta</taxon>
        <taxon>Tracheophyta</taxon>
        <taxon>Spermatophyta</taxon>
        <taxon>Magnoliopsida</taxon>
        <taxon>eudicotyledons</taxon>
        <taxon>Gunneridae</taxon>
        <taxon>Pentapetalae</taxon>
        <taxon>rosids</taxon>
        <taxon>fabids</taxon>
        <taxon>Rosales</taxon>
        <taxon>Rosaceae</taxon>
        <taxon>Amygdaloideae</taxon>
        <taxon>Maleae</taxon>
        <taxon>Pyrus</taxon>
    </lineage>
</organism>
<evidence type="ECO:0000256" key="1">
    <source>
        <dbReference type="SAM" id="MobiDB-lite"/>
    </source>
</evidence>
<dbReference type="AlphaFoldDB" id="A0A5N5FMI2"/>
<reference evidence="2 3" key="3">
    <citation type="submission" date="2019-11" db="EMBL/GenBank/DDBJ databases">
        <title>A de novo genome assembly of a pear dwarfing rootstock.</title>
        <authorList>
            <person name="Wang F."/>
            <person name="Wang J."/>
            <person name="Li S."/>
            <person name="Zhang Y."/>
            <person name="Fang M."/>
            <person name="Ma L."/>
            <person name="Zhao Y."/>
            <person name="Jiang S."/>
        </authorList>
    </citation>
    <scope>NUCLEOTIDE SEQUENCE [LARGE SCALE GENOMIC DNA]</scope>
    <source>
        <strain evidence="2">S2</strain>
        <tissue evidence="2">Leaf</tissue>
    </source>
</reference>
<proteinExistence type="predicted"/>
<gene>
    <name evidence="2" type="ORF">D8674_003495</name>
</gene>
<dbReference type="EMBL" id="SMOL01000695">
    <property type="protein sequence ID" value="KAB2602490.1"/>
    <property type="molecule type" value="Genomic_DNA"/>
</dbReference>
<dbReference type="Proteomes" id="UP000327157">
    <property type="component" value="Chromosome 10"/>
</dbReference>